<organism evidence="2 3">
    <name type="scientific">Methylomarinum roseum</name>
    <dbReference type="NCBI Taxonomy" id="3067653"/>
    <lineage>
        <taxon>Bacteria</taxon>
        <taxon>Pseudomonadati</taxon>
        <taxon>Pseudomonadota</taxon>
        <taxon>Gammaproteobacteria</taxon>
        <taxon>Methylococcales</taxon>
        <taxon>Methylococcaceae</taxon>
        <taxon>Methylomarinum</taxon>
    </lineage>
</organism>
<proteinExistence type="predicted"/>
<dbReference type="Proteomes" id="UP001225378">
    <property type="component" value="Chromosome"/>
</dbReference>
<keyword evidence="3" id="KW-1185">Reference proteome</keyword>
<dbReference type="RefSeq" id="WP_349431023.1">
    <property type="nucleotide sequence ID" value="NZ_CP157743.1"/>
</dbReference>
<dbReference type="KEGG" id="mech:Q9L42_010450"/>
<dbReference type="AlphaFoldDB" id="A0AAU7NPA9"/>
<gene>
    <name evidence="2" type="ORF">Q9L42_010450</name>
</gene>
<protein>
    <submittedName>
        <fullName evidence="2">Uncharacterized protein</fullName>
    </submittedName>
</protein>
<dbReference type="EMBL" id="CP157743">
    <property type="protein sequence ID" value="XBS18796.1"/>
    <property type="molecule type" value="Genomic_DNA"/>
</dbReference>
<evidence type="ECO:0000313" key="3">
    <source>
        <dbReference type="Proteomes" id="UP001225378"/>
    </source>
</evidence>
<evidence type="ECO:0000256" key="1">
    <source>
        <dbReference type="SAM" id="MobiDB-lite"/>
    </source>
</evidence>
<feature type="compositionally biased region" description="Polar residues" evidence="1">
    <location>
        <begin position="15"/>
        <end position="26"/>
    </location>
</feature>
<feature type="region of interest" description="Disordered" evidence="1">
    <location>
        <begin position="1"/>
        <end position="26"/>
    </location>
</feature>
<sequence length="162" mass="17046">MLALTANKTAAKINPHSQKTSVGRGNPQLTIKTSILQSGVFLCASFSTALNRVASVMAGFYGQRLALAAPVGGFPPHLSPSPDTVESISGGYSESTGETAMVNHVQNPPKIPGKSQSKFDLFKHVSGVKTLVCRGLSSSQIQALLPELQGRYGLKFIGMMEG</sequence>
<accession>A0AAU7NPA9</accession>
<reference evidence="2 3" key="1">
    <citation type="journal article" date="2024" name="Microbiology">
        <title>Methylomarinum rosea sp. nov., a novel halophilic methanotrophic bacterium from the hypersaline Lake Elton.</title>
        <authorList>
            <person name="Suleimanov R.Z."/>
            <person name="Oshkin I.Y."/>
            <person name="Danilova O.V."/>
            <person name="Suzina N.E."/>
            <person name="Dedysh S.N."/>
        </authorList>
    </citation>
    <scope>NUCLEOTIDE SEQUENCE [LARGE SCALE GENOMIC DNA]</scope>
    <source>
        <strain evidence="2 3">Ch1-1</strain>
    </source>
</reference>
<evidence type="ECO:0000313" key="2">
    <source>
        <dbReference type="EMBL" id="XBS18796.1"/>
    </source>
</evidence>
<name>A0AAU7NPA9_9GAMM</name>